<evidence type="ECO:0000313" key="2">
    <source>
        <dbReference type="Proteomes" id="UP000321393"/>
    </source>
</evidence>
<gene>
    <name evidence="1" type="ORF">E6C27_scaffold35G00450</name>
</gene>
<name>A0A5A7TAS6_CUCMM</name>
<dbReference type="EMBL" id="SSTE01017387">
    <property type="protein sequence ID" value="KAA0040420.1"/>
    <property type="molecule type" value="Genomic_DNA"/>
</dbReference>
<reference evidence="1 2" key="1">
    <citation type="submission" date="2019-08" db="EMBL/GenBank/DDBJ databases">
        <title>Draft genome sequences of two oriental melons (Cucumis melo L. var makuwa).</title>
        <authorList>
            <person name="Kwon S.-Y."/>
        </authorList>
    </citation>
    <scope>NUCLEOTIDE SEQUENCE [LARGE SCALE GENOMIC DNA]</scope>
    <source>
        <strain evidence="2">cv. SW 3</strain>
        <tissue evidence="1">Leaf</tissue>
    </source>
</reference>
<dbReference type="Proteomes" id="UP000321393">
    <property type="component" value="Unassembled WGS sequence"/>
</dbReference>
<sequence length="289" mass="32153">MQSQPLQNLGATVNFWFVLFSLSYPEGTKRPRGNRPSLQTGKLDKTVEIELPMPDTLPTFAESFGSNSSTWLELYFESVHVERLCYFTNQVMSGLHLVYVGKGQQGSLEETMSVGFTPSFGVRQQVVREGSSDPGGYTYQSSDSGGCTHQFSDFEGCTYQSSDPKGCTYQSSDPGGCTYQSSDPRGCTYQFRNPEGHRAYKSHHDIVQANDSVYKLSQSDSSARESARMEERLAVRVVHATDCPCYSSGPSRLRRMVYEGGEVNMIGRGWKLADDARLRANTADGRRNE</sequence>
<proteinExistence type="predicted"/>
<dbReference type="OrthoDB" id="6162636at2759"/>
<protein>
    <submittedName>
        <fullName evidence="1">NBS-LRR type resistance protein</fullName>
    </submittedName>
</protein>
<evidence type="ECO:0000313" key="1">
    <source>
        <dbReference type="EMBL" id="KAA0040420.1"/>
    </source>
</evidence>
<dbReference type="AlphaFoldDB" id="A0A5A7TAS6"/>
<organism evidence="1 2">
    <name type="scientific">Cucumis melo var. makuwa</name>
    <name type="common">Oriental melon</name>
    <dbReference type="NCBI Taxonomy" id="1194695"/>
    <lineage>
        <taxon>Eukaryota</taxon>
        <taxon>Viridiplantae</taxon>
        <taxon>Streptophyta</taxon>
        <taxon>Embryophyta</taxon>
        <taxon>Tracheophyta</taxon>
        <taxon>Spermatophyta</taxon>
        <taxon>Magnoliopsida</taxon>
        <taxon>eudicotyledons</taxon>
        <taxon>Gunneridae</taxon>
        <taxon>Pentapetalae</taxon>
        <taxon>rosids</taxon>
        <taxon>fabids</taxon>
        <taxon>Cucurbitales</taxon>
        <taxon>Cucurbitaceae</taxon>
        <taxon>Benincaseae</taxon>
        <taxon>Cucumis</taxon>
    </lineage>
</organism>
<accession>A0A5A7TAS6</accession>
<comment type="caution">
    <text evidence="1">The sequence shown here is derived from an EMBL/GenBank/DDBJ whole genome shotgun (WGS) entry which is preliminary data.</text>
</comment>